<feature type="compositionally biased region" description="Basic and acidic residues" evidence="1">
    <location>
        <begin position="503"/>
        <end position="520"/>
    </location>
</feature>
<feature type="domain" description="T6SS Phospholipase effector Tle1-like catalytic" evidence="2">
    <location>
        <begin position="100"/>
        <end position="333"/>
    </location>
</feature>
<dbReference type="PANTHER" id="PTHR33840">
    <property type="match status" value="1"/>
</dbReference>
<proteinExistence type="predicted"/>
<gene>
    <name evidence="3" type="ORF">TH53_15130</name>
</gene>
<feature type="region of interest" description="Disordered" evidence="1">
    <location>
        <begin position="500"/>
        <end position="520"/>
    </location>
</feature>
<dbReference type="Proteomes" id="UP000032049">
    <property type="component" value="Unassembled WGS sequence"/>
</dbReference>
<dbReference type="Pfam" id="PF09994">
    <property type="entry name" value="T6SS_Tle1-like_cat"/>
    <property type="match status" value="1"/>
</dbReference>
<dbReference type="AlphaFoldDB" id="A0A0D0GPJ1"/>
<accession>A0A0D0GPJ1</accession>
<dbReference type="RefSeq" id="WP_041883120.1">
    <property type="nucleotide sequence ID" value="NZ_CP157278.1"/>
</dbReference>
<dbReference type="EMBL" id="JXRA01000064">
    <property type="protein sequence ID" value="KIO76401.1"/>
    <property type="molecule type" value="Genomic_DNA"/>
</dbReference>
<dbReference type="STRING" id="1503925.TH53_15130"/>
<organism evidence="3 4">
    <name type="scientific">Pedobacter lusitanus</name>
    <dbReference type="NCBI Taxonomy" id="1503925"/>
    <lineage>
        <taxon>Bacteria</taxon>
        <taxon>Pseudomonadati</taxon>
        <taxon>Bacteroidota</taxon>
        <taxon>Sphingobacteriia</taxon>
        <taxon>Sphingobacteriales</taxon>
        <taxon>Sphingobacteriaceae</taxon>
        <taxon>Pedobacter</taxon>
    </lineage>
</organism>
<dbReference type="OrthoDB" id="4378831at2"/>
<evidence type="ECO:0000313" key="4">
    <source>
        <dbReference type="Proteomes" id="UP000032049"/>
    </source>
</evidence>
<comment type="caution">
    <text evidence="3">The sequence shown here is derived from an EMBL/GenBank/DDBJ whole genome shotgun (WGS) entry which is preliminary data.</text>
</comment>
<dbReference type="PANTHER" id="PTHR33840:SF1">
    <property type="entry name" value="TLE1 PHOSPHOLIPASE DOMAIN-CONTAINING PROTEIN"/>
    <property type="match status" value="1"/>
</dbReference>
<keyword evidence="4" id="KW-1185">Reference proteome</keyword>
<dbReference type="InterPro" id="IPR018712">
    <property type="entry name" value="Tle1-like_cat"/>
</dbReference>
<name>A0A0D0GPJ1_9SPHI</name>
<protein>
    <submittedName>
        <fullName evidence="3">Contig64, whole genome shotgun sequence</fullName>
    </submittedName>
</protein>
<evidence type="ECO:0000313" key="3">
    <source>
        <dbReference type="EMBL" id="KIO76401.1"/>
    </source>
</evidence>
<sequence>MSRGNIIKMSNGRMSEIAKLEHTSFAKTINSTAAGTINEKGTEGVKFGEPQKGVTKDDLVNITVGMFFDGTGNNRKNIDSRLDVNSDNHYKSEGWKFYWQDNTSYKNDRTNVDHLEKMYKQESLYFSIYIEGIGTENDEYDDLTDMGIATGEKGVRGKVRVGCENLVKVIKGKTQKNIDTLTVDVFGFSRGAAAARNFVHEITKAAYSARLMGAKESQLVDADNHVVNKLELPARGHFGLQMEKAGRKVNFVKIRFAGLFDTVSAYGIVHSNDVTELKLNAVNKASDIVHLTAADEHRRLFELTSVTKGKEISLPGVHSDIGGSYVDNEVEEVSLAEEMLSIINRKKLIEDEKNRLIEQGWYRANQMTNDQPYKLKGSRVLRNKYSLIPLHLMFELGLASCQFKETLINNNVYKVPAIPLKNTNWTLVDVYNRLRAYAVLNTAPAMLFNNSRQLNSLKGMVDHGVYAADKYAATKKDAEVLYELRNKFLHFSSSWDGVGKEPNINEKGQRERDVFNKRAT</sequence>
<evidence type="ECO:0000259" key="2">
    <source>
        <dbReference type="Pfam" id="PF09994"/>
    </source>
</evidence>
<reference evidence="3 4" key="1">
    <citation type="submission" date="2015-01" db="EMBL/GenBank/DDBJ databases">
        <title>Draft genome sequence of Pedobacter sp. NL19 isolated from sludge of an effluent treatment pond in an abandoned uranium mine.</title>
        <authorList>
            <person name="Santos T."/>
            <person name="Caetano T."/>
            <person name="Covas C."/>
            <person name="Cruz A."/>
            <person name="Mendo S."/>
        </authorList>
    </citation>
    <scope>NUCLEOTIDE SEQUENCE [LARGE SCALE GENOMIC DNA]</scope>
    <source>
        <strain evidence="3 4">NL19</strain>
    </source>
</reference>
<evidence type="ECO:0000256" key="1">
    <source>
        <dbReference type="SAM" id="MobiDB-lite"/>
    </source>
</evidence>